<feature type="domain" description="PPIase cyclophilin-type" evidence="4">
    <location>
        <begin position="45"/>
        <end position="178"/>
    </location>
</feature>
<comment type="similarity">
    <text evidence="3">Belongs to the cyclophilin-type PPIase family.</text>
</comment>
<evidence type="ECO:0000256" key="3">
    <source>
        <dbReference type="RuleBase" id="RU363019"/>
    </source>
</evidence>
<dbReference type="Pfam" id="PF00160">
    <property type="entry name" value="Pro_isomerase"/>
    <property type="match status" value="1"/>
</dbReference>
<evidence type="ECO:0000259" key="4">
    <source>
        <dbReference type="PROSITE" id="PS50072"/>
    </source>
</evidence>
<evidence type="ECO:0000256" key="2">
    <source>
        <dbReference type="ARBA" id="ARBA00023235"/>
    </source>
</evidence>
<dbReference type="InterPro" id="IPR029000">
    <property type="entry name" value="Cyclophilin-like_dom_sf"/>
</dbReference>
<accession>A0A7S2ASS6</accession>
<dbReference type="PRINTS" id="PR00153">
    <property type="entry name" value="CSAPPISMRASE"/>
</dbReference>
<evidence type="ECO:0000256" key="1">
    <source>
        <dbReference type="ARBA" id="ARBA00023110"/>
    </source>
</evidence>
<dbReference type="EMBL" id="HBGS01005649">
    <property type="protein sequence ID" value="CAD9376565.1"/>
    <property type="molecule type" value="Transcribed_RNA"/>
</dbReference>
<feature type="chain" id="PRO_5031603071" description="Peptidyl-prolyl cis-trans isomerase" evidence="3">
    <location>
        <begin position="17"/>
        <end position="215"/>
    </location>
</feature>
<dbReference type="PROSITE" id="PS50072">
    <property type="entry name" value="CSA_PPIASE_2"/>
    <property type="match status" value="1"/>
</dbReference>
<keyword evidence="1 3" id="KW-0697">Rotamase</keyword>
<protein>
    <recommendedName>
        <fullName evidence="3">Peptidyl-prolyl cis-trans isomerase</fullName>
        <shortName evidence="3">PPIase</shortName>
        <ecNumber evidence="3">5.2.1.8</ecNumber>
    </recommendedName>
</protein>
<gene>
    <name evidence="5" type="ORF">DSPE1174_LOCUS2936</name>
</gene>
<reference evidence="5" key="1">
    <citation type="submission" date="2021-01" db="EMBL/GenBank/DDBJ databases">
        <authorList>
            <person name="Corre E."/>
            <person name="Pelletier E."/>
            <person name="Niang G."/>
            <person name="Scheremetjew M."/>
            <person name="Finn R."/>
            <person name="Kale V."/>
            <person name="Holt S."/>
            <person name="Cochrane G."/>
            <person name="Meng A."/>
            <person name="Brown T."/>
            <person name="Cohen L."/>
        </authorList>
    </citation>
    <scope>NUCLEOTIDE SEQUENCE</scope>
    <source>
        <strain evidence="5">CCMP1381</strain>
    </source>
</reference>
<dbReference type="GO" id="GO:0003755">
    <property type="term" value="F:peptidyl-prolyl cis-trans isomerase activity"/>
    <property type="evidence" value="ECO:0007669"/>
    <property type="project" value="UniProtKB-UniRule"/>
</dbReference>
<dbReference type="InterPro" id="IPR002130">
    <property type="entry name" value="Cyclophilin-type_PPIase_dom"/>
</dbReference>
<organism evidence="5">
    <name type="scientific">Octactis speculum</name>
    <dbReference type="NCBI Taxonomy" id="3111310"/>
    <lineage>
        <taxon>Eukaryota</taxon>
        <taxon>Sar</taxon>
        <taxon>Stramenopiles</taxon>
        <taxon>Ochrophyta</taxon>
        <taxon>Dictyochophyceae</taxon>
        <taxon>Dictyochales</taxon>
        <taxon>Dictyochaceae</taxon>
        <taxon>Octactis</taxon>
    </lineage>
</organism>
<keyword evidence="2 3" id="KW-0413">Isomerase</keyword>
<dbReference type="AlphaFoldDB" id="A0A7S2ASS6"/>
<dbReference type="PANTHER" id="PTHR43246">
    <property type="entry name" value="PEPTIDYL-PROLYL CIS-TRANS ISOMERASE CYP38, CHLOROPLASTIC"/>
    <property type="match status" value="1"/>
</dbReference>
<dbReference type="SUPFAM" id="SSF50891">
    <property type="entry name" value="Cyclophilin-like"/>
    <property type="match status" value="1"/>
</dbReference>
<name>A0A7S2ASS6_9STRA</name>
<keyword evidence="3" id="KW-0732">Signal</keyword>
<dbReference type="InterPro" id="IPR044665">
    <property type="entry name" value="E_coli_cyclophilin_A-like"/>
</dbReference>
<comment type="catalytic activity">
    <reaction evidence="3">
        <text>[protein]-peptidylproline (omega=180) = [protein]-peptidylproline (omega=0)</text>
        <dbReference type="Rhea" id="RHEA:16237"/>
        <dbReference type="Rhea" id="RHEA-COMP:10747"/>
        <dbReference type="Rhea" id="RHEA-COMP:10748"/>
        <dbReference type="ChEBI" id="CHEBI:83833"/>
        <dbReference type="ChEBI" id="CHEBI:83834"/>
        <dbReference type="EC" id="5.2.1.8"/>
    </reaction>
</comment>
<dbReference type="Gene3D" id="2.40.100.10">
    <property type="entry name" value="Cyclophilin-like"/>
    <property type="match status" value="1"/>
</dbReference>
<proteinExistence type="inferred from homology"/>
<evidence type="ECO:0000313" key="5">
    <source>
        <dbReference type="EMBL" id="CAD9376565.1"/>
    </source>
</evidence>
<feature type="signal peptide" evidence="3">
    <location>
        <begin position="1"/>
        <end position="16"/>
    </location>
</feature>
<dbReference type="EC" id="5.2.1.8" evidence="3"/>
<comment type="function">
    <text evidence="3">PPIases accelerate the folding of proteins. It catalyzes the cis-trans isomerization of proline imidic peptide bonds in oligopeptides.</text>
</comment>
<sequence>MMKLVFFMIALSSATALVPVTRRTSFAGAVTGIAGSQLLPATAADLNSVVLETSEGDIAITLKPEWAPQGVARFQELVQNGFFDAEGGARIFRVVPKFIVQFGLSGDPALNKKYKSLSLKDDPVLVSNKRGTLVFATAGPNTRTSQLFINLNDNAFLDKQGFSPIGEITSGMNVAESFFAGYGEKPNQGRITSAGNQYLKEAFPDLSYIKKASFN</sequence>